<evidence type="ECO:0000313" key="3">
    <source>
        <dbReference type="Proteomes" id="UP001596043"/>
    </source>
</evidence>
<dbReference type="Pfam" id="PF05016">
    <property type="entry name" value="ParE_toxin"/>
    <property type="match status" value="1"/>
</dbReference>
<evidence type="ECO:0000313" key="2">
    <source>
        <dbReference type="EMBL" id="MFC4632406.1"/>
    </source>
</evidence>
<organism evidence="2 3">
    <name type="scientific">Dokdonia ponticola</name>
    <dbReference type="NCBI Taxonomy" id="2041041"/>
    <lineage>
        <taxon>Bacteria</taxon>
        <taxon>Pseudomonadati</taxon>
        <taxon>Bacteroidota</taxon>
        <taxon>Flavobacteriia</taxon>
        <taxon>Flavobacteriales</taxon>
        <taxon>Flavobacteriaceae</taxon>
        <taxon>Dokdonia</taxon>
    </lineage>
</organism>
<dbReference type="RefSeq" id="WP_379976596.1">
    <property type="nucleotide sequence ID" value="NZ_JBHSFV010000001.1"/>
</dbReference>
<keyword evidence="3" id="KW-1185">Reference proteome</keyword>
<keyword evidence="1" id="KW-1277">Toxin-antitoxin system</keyword>
<dbReference type="EMBL" id="JBHSFV010000001">
    <property type="protein sequence ID" value="MFC4632406.1"/>
    <property type="molecule type" value="Genomic_DNA"/>
</dbReference>
<name>A0ABV9HS14_9FLAO</name>
<protein>
    <submittedName>
        <fullName evidence="2">Type II toxin-antitoxin system RelE/ParE family toxin</fullName>
    </submittedName>
</protein>
<accession>A0ABV9HS14</accession>
<evidence type="ECO:0000256" key="1">
    <source>
        <dbReference type="ARBA" id="ARBA00022649"/>
    </source>
</evidence>
<proteinExistence type="predicted"/>
<comment type="caution">
    <text evidence="2">The sequence shown here is derived from an EMBL/GenBank/DDBJ whole genome shotgun (WGS) entry which is preliminary data.</text>
</comment>
<dbReference type="InterPro" id="IPR035093">
    <property type="entry name" value="RelE/ParE_toxin_dom_sf"/>
</dbReference>
<reference evidence="3" key="1">
    <citation type="journal article" date="2019" name="Int. J. Syst. Evol. Microbiol.">
        <title>The Global Catalogue of Microorganisms (GCM) 10K type strain sequencing project: providing services to taxonomists for standard genome sequencing and annotation.</title>
        <authorList>
            <consortium name="The Broad Institute Genomics Platform"/>
            <consortium name="The Broad Institute Genome Sequencing Center for Infectious Disease"/>
            <person name="Wu L."/>
            <person name="Ma J."/>
        </authorList>
    </citation>
    <scope>NUCLEOTIDE SEQUENCE [LARGE SCALE GENOMIC DNA]</scope>
    <source>
        <strain evidence="3">YJ-61-S</strain>
    </source>
</reference>
<dbReference type="Gene3D" id="3.30.2310.20">
    <property type="entry name" value="RelE-like"/>
    <property type="match status" value="1"/>
</dbReference>
<sequence length="101" mass="12037">MKRKVKISKTTEKKLEKLFDYLLQNWSQKVKTDFIKKLDKSVDLITSTPEIFPESEKQVGLHKCVITKQITLYYRFDAETVYLITIFDTRQHPEKLRGDLK</sequence>
<gene>
    <name evidence="2" type="ORF">ACFO3O_00690</name>
</gene>
<dbReference type="InterPro" id="IPR007712">
    <property type="entry name" value="RelE/ParE_toxin"/>
</dbReference>
<dbReference type="Proteomes" id="UP001596043">
    <property type="component" value="Unassembled WGS sequence"/>
</dbReference>